<dbReference type="AlphaFoldDB" id="A0A1U8ANY5"/>
<dbReference type="InterPro" id="IPR036758">
    <property type="entry name" value="At5g01610-like"/>
</dbReference>
<evidence type="ECO:0000313" key="1">
    <source>
        <dbReference type="Proteomes" id="UP000189703"/>
    </source>
</evidence>
<sequence length="161" mass="18046">MSQITPDIRAKAEIHHGHEVCQERFKVFLGAAGLPTGLIPIKEAEECGYVEETGFVWFIQKKKTQHKFESIGKLVSFAAEVTAYVEPNRIKKLTGVKAKELLIWVTLAEMSLDDPSTGKIIFKTPSGLFRSYPVSAFEENEVKEIKEAREAKEANLSCSRC</sequence>
<dbReference type="Gene3D" id="2.30.240.10">
    <property type="entry name" value="At5g01610-like"/>
    <property type="match status" value="1"/>
</dbReference>
<accession>A0A1U8ANY5</accession>
<dbReference type="KEGG" id="nnu:104605017"/>
<dbReference type="GeneID" id="104605017"/>
<dbReference type="Proteomes" id="UP000189703">
    <property type="component" value="Unplaced"/>
</dbReference>
<dbReference type="OMA" id="EEMGMPS"/>
<dbReference type="RefSeq" id="XP_010267908.1">
    <property type="nucleotide sequence ID" value="XM_010269606.2"/>
</dbReference>
<dbReference type="PANTHER" id="PTHR31676:SF10">
    <property type="entry name" value="EXPRESSED PROTEIN"/>
    <property type="match status" value="1"/>
</dbReference>
<dbReference type="PANTHER" id="PTHR31676">
    <property type="entry name" value="T31J12.3 PROTEIN-RELATED"/>
    <property type="match status" value="1"/>
</dbReference>
<dbReference type="eggNOG" id="ENOG502RYFH">
    <property type="taxonomic scope" value="Eukaryota"/>
</dbReference>
<gene>
    <name evidence="2" type="primary">LOC104605017</name>
</gene>
<dbReference type="SUPFAM" id="SSF141562">
    <property type="entry name" value="At5g01610-like"/>
    <property type="match status" value="1"/>
</dbReference>
<dbReference type="FunCoup" id="A0A1U8ANY5">
    <property type="interactions" value="1176"/>
</dbReference>
<reference evidence="2" key="1">
    <citation type="submission" date="2025-08" db="UniProtKB">
        <authorList>
            <consortium name="RefSeq"/>
        </authorList>
    </citation>
    <scope>IDENTIFICATION</scope>
</reference>
<protein>
    <submittedName>
        <fullName evidence="2">Uncharacterized protein LOC104605017</fullName>
    </submittedName>
</protein>
<keyword evidence="1" id="KW-1185">Reference proteome</keyword>
<dbReference type="OrthoDB" id="1878965at2759"/>
<organism evidence="1 2">
    <name type="scientific">Nelumbo nucifera</name>
    <name type="common">Sacred lotus</name>
    <dbReference type="NCBI Taxonomy" id="4432"/>
    <lineage>
        <taxon>Eukaryota</taxon>
        <taxon>Viridiplantae</taxon>
        <taxon>Streptophyta</taxon>
        <taxon>Embryophyta</taxon>
        <taxon>Tracheophyta</taxon>
        <taxon>Spermatophyta</taxon>
        <taxon>Magnoliopsida</taxon>
        <taxon>Proteales</taxon>
        <taxon>Nelumbonaceae</taxon>
        <taxon>Nelumbo</taxon>
    </lineage>
</organism>
<name>A0A1U8ANY5_NELNU</name>
<evidence type="ECO:0000313" key="2">
    <source>
        <dbReference type="RefSeq" id="XP_010267908.1"/>
    </source>
</evidence>
<dbReference type="InterPro" id="IPR007493">
    <property type="entry name" value="DUF538"/>
</dbReference>
<dbReference type="Pfam" id="PF04398">
    <property type="entry name" value="DUF538"/>
    <property type="match status" value="1"/>
</dbReference>
<proteinExistence type="predicted"/>